<organism evidence="1 2">
    <name type="scientific">Dysosmobacter segnis</name>
    <dbReference type="NCBI Taxonomy" id="2763042"/>
    <lineage>
        <taxon>Bacteria</taxon>
        <taxon>Bacillati</taxon>
        <taxon>Bacillota</taxon>
        <taxon>Clostridia</taxon>
        <taxon>Eubacteriales</taxon>
        <taxon>Oscillospiraceae</taxon>
        <taxon>Dysosmobacter</taxon>
    </lineage>
</organism>
<dbReference type="EMBL" id="JACOQI010000002">
    <property type="protein sequence ID" value="MBC5769463.1"/>
    <property type="molecule type" value="Genomic_DNA"/>
</dbReference>
<evidence type="ECO:0000313" key="2">
    <source>
        <dbReference type="Proteomes" id="UP000620327"/>
    </source>
</evidence>
<name>A0A923S6U5_9FIRM</name>
<proteinExistence type="predicted"/>
<dbReference type="AlphaFoldDB" id="A0A923S6U5"/>
<gene>
    <name evidence="1" type="ORF">H8Z83_03875</name>
</gene>
<sequence>MKRFKVQTADGHTLLLYYPTQEKAQESYPDATITEHTDQSHVGYIERMLAAANDCKTAERKGSTVYLLRFNTSAGICLAMLFRDISDGMWYDLCQYQFWKSGALVAPITKTLSNPAAFCKQFLFPKSEYQVLCAGGKLPKPEEIRGVRKFASVPFEGICQCQLFLKGDDLYIKHNDYFSETHSTGKIDPRTNMEERVLYICHAWLRITNFVPLVKLLNDVEISATVWPMLRDFHQWPAGEYNMEWNRFLEGVARATRNYLSKKEAGYGTENL</sequence>
<dbReference type="RefSeq" id="WP_187013810.1">
    <property type="nucleotide sequence ID" value="NZ_JACOQI010000002.1"/>
</dbReference>
<comment type="caution">
    <text evidence="1">The sequence shown here is derived from an EMBL/GenBank/DDBJ whole genome shotgun (WGS) entry which is preliminary data.</text>
</comment>
<protein>
    <submittedName>
        <fullName evidence="1">Uncharacterized protein</fullName>
    </submittedName>
</protein>
<evidence type="ECO:0000313" key="1">
    <source>
        <dbReference type="EMBL" id="MBC5769463.1"/>
    </source>
</evidence>
<keyword evidence="2" id="KW-1185">Reference proteome</keyword>
<accession>A0A923S6U5</accession>
<reference evidence="1" key="1">
    <citation type="submission" date="2020-08" db="EMBL/GenBank/DDBJ databases">
        <title>Genome public.</title>
        <authorList>
            <person name="Liu C."/>
            <person name="Sun Q."/>
        </authorList>
    </citation>
    <scope>NUCLEOTIDE SEQUENCE</scope>
    <source>
        <strain evidence="1">BX15</strain>
    </source>
</reference>
<dbReference type="Proteomes" id="UP000620327">
    <property type="component" value="Unassembled WGS sequence"/>
</dbReference>